<evidence type="ECO:0000256" key="3">
    <source>
        <dbReference type="ARBA" id="ARBA00022729"/>
    </source>
</evidence>
<dbReference type="PANTHER" id="PTHR30290">
    <property type="entry name" value="PERIPLASMIC BINDING COMPONENT OF ABC TRANSPORTER"/>
    <property type="match status" value="1"/>
</dbReference>
<comment type="similarity">
    <text evidence="2">Belongs to the bacterial solute-binding protein 5 family.</text>
</comment>
<dbReference type="InterPro" id="IPR006311">
    <property type="entry name" value="TAT_signal"/>
</dbReference>
<keyword evidence="7" id="KW-1185">Reference proteome</keyword>
<dbReference type="InterPro" id="IPR023765">
    <property type="entry name" value="SBP_5_CS"/>
</dbReference>
<evidence type="ECO:0000259" key="5">
    <source>
        <dbReference type="Pfam" id="PF00496"/>
    </source>
</evidence>
<dbReference type="GO" id="GO:0030288">
    <property type="term" value="C:outer membrane-bounded periplasmic space"/>
    <property type="evidence" value="ECO:0007669"/>
    <property type="project" value="UniProtKB-ARBA"/>
</dbReference>
<feature type="domain" description="Solute-binding protein family 5" evidence="5">
    <location>
        <begin position="80"/>
        <end position="445"/>
    </location>
</feature>
<dbReference type="Gene3D" id="3.90.76.10">
    <property type="entry name" value="Dipeptide-binding Protein, Domain 1"/>
    <property type="match status" value="1"/>
</dbReference>
<evidence type="ECO:0000256" key="4">
    <source>
        <dbReference type="SAM" id="SignalP"/>
    </source>
</evidence>
<evidence type="ECO:0000256" key="2">
    <source>
        <dbReference type="ARBA" id="ARBA00005695"/>
    </source>
</evidence>
<organism evidence="6 7">
    <name type="scientific">Enterovirga rhinocerotis</name>
    <dbReference type="NCBI Taxonomy" id="1339210"/>
    <lineage>
        <taxon>Bacteria</taxon>
        <taxon>Pseudomonadati</taxon>
        <taxon>Pseudomonadota</taxon>
        <taxon>Alphaproteobacteria</taxon>
        <taxon>Hyphomicrobiales</taxon>
        <taxon>Methylobacteriaceae</taxon>
        <taxon>Enterovirga</taxon>
    </lineage>
</organism>
<dbReference type="EMBL" id="SNZR01000014">
    <property type="protein sequence ID" value="TDR88884.1"/>
    <property type="molecule type" value="Genomic_DNA"/>
</dbReference>
<dbReference type="GO" id="GO:0043190">
    <property type="term" value="C:ATP-binding cassette (ABC) transporter complex"/>
    <property type="evidence" value="ECO:0007669"/>
    <property type="project" value="InterPro"/>
</dbReference>
<dbReference type="SUPFAM" id="SSF53850">
    <property type="entry name" value="Periplasmic binding protein-like II"/>
    <property type="match status" value="1"/>
</dbReference>
<comment type="subcellular location">
    <subcellularLocation>
        <location evidence="1">Periplasm</location>
    </subcellularLocation>
</comment>
<dbReference type="PROSITE" id="PS01040">
    <property type="entry name" value="SBP_BACTERIAL_5"/>
    <property type="match status" value="1"/>
</dbReference>
<feature type="chain" id="PRO_5020938015" evidence="4">
    <location>
        <begin position="18"/>
        <end position="532"/>
    </location>
</feature>
<evidence type="ECO:0000313" key="6">
    <source>
        <dbReference type="EMBL" id="TDR88884.1"/>
    </source>
</evidence>
<feature type="signal peptide" evidence="4">
    <location>
        <begin position="1"/>
        <end position="17"/>
    </location>
</feature>
<dbReference type="GO" id="GO:1904680">
    <property type="term" value="F:peptide transmembrane transporter activity"/>
    <property type="evidence" value="ECO:0007669"/>
    <property type="project" value="TreeGrafter"/>
</dbReference>
<dbReference type="InterPro" id="IPR030678">
    <property type="entry name" value="Peptide/Ni-bd"/>
</dbReference>
<keyword evidence="3 4" id="KW-0732">Signal</keyword>
<dbReference type="GO" id="GO:0015833">
    <property type="term" value="P:peptide transport"/>
    <property type="evidence" value="ECO:0007669"/>
    <property type="project" value="TreeGrafter"/>
</dbReference>
<dbReference type="RefSeq" id="WP_208111564.1">
    <property type="nucleotide sequence ID" value="NZ_SNZR01000014.1"/>
</dbReference>
<evidence type="ECO:0000256" key="1">
    <source>
        <dbReference type="ARBA" id="ARBA00004418"/>
    </source>
</evidence>
<dbReference type="InterPro" id="IPR039424">
    <property type="entry name" value="SBP_5"/>
</dbReference>
<protein>
    <submittedName>
        <fullName evidence="6">Peptide/nickel transport system substrate-binding protein</fullName>
    </submittedName>
</protein>
<dbReference type="InterPro" id="IPR000914">
    <property type="entry name" value="SBP_5_dom"/>
</dbReference>
<dbReference type="Gene3D" id="3.10.105.10">
    <property type="entry name" value="Dipeptide-binding Protein, Domain 3"/>
    <property type="match status" value="1"/>
</dbReference>
<proteinExistence type="inferred from homology"/>
<dbReference type="Proteomes" id="UP000295122">
    <property type="component" value="Unassembled WGS sequence"/>
</dbReference>
<accession>A0A4R7BT07</accession>
<dbReference type="Pfam" id="PF00496">
    <property type="entry name" value="SBP_bac_5"/>
    <property type="match status" value="1"/>
</dbReference>
<comment type="caution">
    <text evidence="6">The sequence shown here is derived from an EMBL/GenBank/DDBJ whole genome shotgun (WGS) entry which is preliminary data.</text>
</comment>
<gene>
    <name evidence="6" type="ORF">EV668_3367</name>
</gene>
<dbReference type="PROSITE" id="PS51318">
    <property type="entry name" value="TAT"/>
    <property type="match status" value="1"/>
</dbReference>
<sequence length="532" mass="59616">MPMLPSRRSFLSSVALASLLAAQGVGVSAQETPVRGGVLNVHMNAEQRVINPAVRASVDVYLIGSKIMEPLVDLDTKGQPVGVLATAWTTSDDGKTITFTLRENVKWHDGKPFTSADVQYTAMEIWKKHLNYGSTLQKNLEAVETPDALTAVFKYSQPMPIDLLLRALPDLGYVAPKHVYEGTNVLDNPANLEPIGTGPFKFGKYERGQYFIAERNPDYWRKGFPYLDRIVWKFIPDKAAAAAALETGSVDLSAYTSLTLSDIDRLRKHKDFTVSTKGNEGNAVQNTVEFNVRRKELSDIRVRRAIVHAIDTDFFIENMLYGFGKRGQGPIPQSSDFFVPGAPDLKFDVALANKLLDEAGYPRKGGTRFKLRLLPAPWGEDVSSFATFIQQSLAAIGIQVEMVQRDAAGFLSDVYRDWNFDLATGRHQYRSDPAVSTTVWYRSGAPKGAPWTNQWGWQDAEIDRVIDEAAVELDPAKRKSQYVEFVKLANTQIPVWMATDREFISVTSKKLQNDHNTPRWPSSSWYDLWLKK</sequence>
<reference evidence="6 7" key="1">
    <citation type="submission" date="2019-03" db="EMBL/GenBank/DDBJ databases">
        <title>Genomic Encyclopedia of Type Strains, Phase IV (KMG-IV): sequencing the most valuable type-strain genomes for metagenomic binning, comparative biology and taxonomic classification.</title>
        <authorList>
            <person name="Goeker M."/>
        </authorList>
    </citation>
    <scope>NUCLEOTIDE SEQUENCE [LARGE SCALE GENOMIC DNA]</scope>
    <source>
        <strain evidence="6 7">DSM 25903</strain>
    </source>
</reference>
<dbReference type="Gene3D" id="3.40.190.10">
    <property type="entry name" value="Periplasmic binding protein-like II"/>
    <property type="match status" value="1"/>
</dbReference>
<dbReference type="PIRSF" id="PIRSF002741">
    <property type="entry name" value="MppA"/>
    <property type="match status" value="1"/>
</dbReference>
<dbReference type="CDD" id="cd08517">
    <property type="entry name" value="PBP2_NikA_DppA_OppA_like_13"/>
    <property type="match status" value="1"/>
</dbReference>
<dbReference type="AlphaFoldDB" id="A0A4R7BT07"/>
<dbReference type="PANTHER" id="PTHR30290:SF38">
    <property type="entry name" value="D,D-DIPEPTIDE-BINDING PERIPLASMIC PROTEIN DDPA-RELATED"/>
    <property type="match status" value="1"/>
</dbReference>
<name>A0A4R7BT07_9HYPH</name>
<evidence type="ECO:0000313" key="7">
    <source>
        <dbReference type="Proteomes" id="UP000295122"/>
    </source>
</evidence>